<sequence>MKCFWVICLLVIISTTGCDISRDFARVEGDQLTSVTIAFAPSFQTPELKVVVEFLYLDAKGKQVPFDPPIRDQFVLVPKATKFSTLRVPIGENRIIEVRGYEYGDLVLEGRQEFPYVGNQPISANITLDPIGVP</sequence>
<evidence type="ECO:0000313" key="1">
    <source>
        <dbReference type="EMBL" id="SVD53044.1"/>
    </source>
</evidence>
<dbReference type="AlphaFoldDB" id="A0A382W2X8"/>
<dbReference type="PROSITE" id="PS51257">
    <property type="entry name" value="PROKAR_LIPOPROTEIN"/>
    <property type="match status" value="1"/>
</dbReference>
<dbReference type="EMBL" id="UINC01156560">
    <property type="protein sequence ID" value="SVD53044.1"/>
    <property type="molecule type" value="Genomic_DNA"/>
</dbReference>
<accession>A0A382W2X8</accession>
<protein>
    <submittedName>
        <fullName evidence="1">Uncharacterized protein</fullName>
    </submittedName>
</protein>
<gene>
    <name evidence="1" type="ORF">METZ01_LOCUS405898</name>
</gene>
<name>A0A382W2X8_9ZZZZ</name>
<feature type="non-terminal residue" evidence="1">
    <location>
        <position position="134"/>
    </location>
</feature>
<proteinExistence type="predicted"/>
<reference evidence="1" key="1">
    <citation type="submission" date="2018-05" db="EMBL/GenBank/DDBJ databases">
        <authorList>
            <person name="Lanie J.A."/>
            <person name="Ng W.-L."/>
            <person name="Kazmierczak K.M."/>
            <person name="Andrzejewski T.M."/>
            <person name="Davidsen T.M."/>
            <person name="Wayne K.J."/>
            <person name="Tettelin H."/>
            <person name="Glass J.I."/>
            <person name="Rusch D."/>
            <person name="Podicherti R."/>
            <person name="Tsui H.-C.T."/>
            <person name="Winkler M.E."/>
        </authorList>
    </citation>
    <scope>NUCLEOTIDE SEQUENCE</scope>
</reference>
<organism evidence="1">
    <name type="scientific">marine metagenome</name>
    <dbReference type="NCBI Taxonomy" id="408172"/>
    <lineage>
        <taxon>unclassified sequences</taxon>
        <taxon>metagenomes</taxon>
        <taxon>ecological metagenomes</taxon>
    </lineage>
</organism>